<dbReference type="Proteomes" id="UP000480312">
    <property type="component" value="Unassembled WGS sequence"/>
</dbReference>
<accession>A0A7C9P6M3</accession>
<dbReference type="AlphaFoldDB" id="A0A7C9P6M3"/>
<dbReference type="OrthoDB" id="8900350at2"/>
<protein>
    <submittedName>
        <fullName evidence="1">Nuclear transport factor 2 family protein</fullName>
    </submittedName>
</protein>
<dbReference type="InterPro" id="IPR032710">
    <property type="entry name" value="NTF2-like_dom_sf"/>
</dbReference>
<reference evidence="1 2" key="1">
    <citation type="submission" date="2020-01" db="EMBL/GenBank/DDBJ databases">
        <title>Whole genome sequencing of Halomonas alkaliphila strain LS44.</title>
        <authorList>
            <person name="Kumar S."/>
            <person name="Paul D."/>
            <person name="Shouche Y."/>
            <person name="Suryavanshi M.V."/>
        </authorList>
    </citation>
    <scope>NUCLEOTIDE SEQUENCE [LARGE SCALE GENOMIC DNA]</scope>
    <source>
        <strain evidence="1 2">LS44</strain>
    </source>
</reference>
<dbReference type="EMBL" id="JAAEHK010000041">
    <property type="protein sequence ID" value="NDL72214.1"/>
    <property type="molecule type" value="Genomic_DNA"/>
</dbReference>
<organism evidence="1 2">
    <name type="scientific">Vreelandella alkaliphila</name>
    <dbReference type="NCBI Taxonomy" id="272774"/>
    <lineage>
        <taxon>Bacteria</taxon>
        <taxon>Pseudomonadati</taxon>
        <taxon>Pseudomonadota</taxon>
        <taxon>Gammaproteobacteria</taxon>
        <taxon>Oceanospirillales</taxon>
        <taxon>Halomonadaceae</taxon>
        <taxon>Vreelandella</taxon>
    </lineage>
</organism>
<name>A0A7C9P6M3_9GAMM</name>
<dbReference type="RefSeq" id="WP_162220047.1">
    <property type="nucleotide sequence ID" value="NZ_JAAEHK010000041.1"/>
</dbReference>
<evidence type="ECO:0000313" key="1">
    <source>
        <dbReference type="EMBL" id="NDL72214.1"/>
    </source>
</evidence>
<comment type="caution">
    <text evidence="1">The sequence shown here is derived from an EMBL/GenBank/DDBJ whole genome shotgun (WGS) entry which is preliminary data.</text>
</comment>
<sequence>MNREDLKQAREHWYAAYFAGDIEYLVRVQADSFTVATERGVQSKKSQIDAIASAKRNGSWFPQGGEKQDTELSFQESNGSITTVTGKGVTLTGESKGPVVAFIETWECKGSAWQVVSLSYGAARN</sequence>
<gene>
    <name evidence="1" type="ORF">GPL32_17060</name>
</gene>
<proteinExistence type="predicted"/>
<dbReference type="SUPFAM" id="SSF54427">
    <property type="entry name" value="NTF2-like"/>
    <property type="match status" value="1"/>
</dbReference>
<dbReference type="Gene3D" id="3.10.450.50">
    <property type="match status" value="1"/>
</dbReference>
<evidence type="ECO:0000313" key="2">
    <source>
        <dbReference type="Proteomes" id="UP000480312"/>
    </source>
</evidence>